<evidence type="ECO:0000313" key="3">
    <source>
        <dbReference type="Proteomes" id="UP000518878"/>
    </source>
</evidence>
<comment type="caution">
    <text evidence="2">The sequence shown here is derived from an EMBL/GenBank/DDBJ whole genome shotgun (WGS) entry which is preliminary data.</text>
</comment>
<organism evidence="2 3">
    <name type="scientific">Luteibacter yeojuensis</name>
    <dbReference type="NCBI Taxonomy" id="345309"/>
    <lineage>
        <taxon>Bacteria</taxon>
        <taxon>Pseudomonadati</taxon>
        <taxon>Pseudomonadota</taxon>
        <taxon>Gammaproteobacteria</taxon>
        <taxon>Lysobacterales</taxon>
        <taxon>Rhodanobacteraceae</taxon>
        <taxon>Luteibacter</taxon>
    </lineage>
</organism>
<name>A0A7X5QU08_9GAMM</name>
<reference evidence="2 3" key="1">
    <citation type="journal article" date="2006" name="Int. J. Syst. Evol. Microbiol.">
        <title>Dyella yeojuensis sp. nov., isolated from greenhouse soil in Korea.</title>
        <authorList>
            <person name="Kim B.Y."/>
            <person name="Weon H.Y."/>
            <person name="Lee K.H."/>
            <person name="Seok S.J."/>
            <person name="Kwon S.W."/>
            <person name="Go S.J."/>
            <person name="Stackebrandt E."/>
        </authorList>
    </citation>
    <scope>NUCLEOTIDE SEQUENCE [LARGE SCALE GENOMIC DNA]</scope>
    <source>
        <strain evidence="2 3">DSM 17673</strain>
    </source>
</reference>
<evidence type="ECO:0000256" key="1">
    <source>
        <dbReference type="SAM" id="MobiDB-lite"/>
    </source>
</evidence>
<sequence length="209" mass="22905">MTDTAQLRDIMVAALKGATDVGDNVFPIRDWATWSGTYPLAYFEAFEEDKESLGRQGGQQFTVTATLPLMVRIERPAAANNVGTESTQSALEQIKGQIERALINYPPLQQLIQHMPFIRSKIEVDGEGAKNLGELSMQIGLEFYQGPEDFYPIPTVPLERLTVDADLRNVFDTTGTYPDPPFPGSVTPAPRSEGPDGRAEGGLDITFPS</sequence>
<keyword evidence="3" id="KW-1185">Reference proteome</keyword>
<dbReference type="AlphaFoldDB" id="A0A7X5QU08"/>
<accession>A0A7X5QU08</accession>
<gene>
    <name evidence="2" type="ORF">HBF32_07900</name>
</gene>
<evidence type="ECO:0000313" key="2">
    <source>
        <dbReference type="EMBL" id="NID15384.1"/>
    </source>
</evidence>
<proteinExistence type="predicted"/>
<feature type="region of interest" description="Disordered" evidence="1">
    <location>
        <begin position="172"/>
        <end position="209"/>
    </location>
</feature>
<dbReference type="Proteomes" id="UP000518878">
    <property type="component" value="Unassembled WGS sequence"/>
</dbReference>
<protein>
    <submittedName>
        <fullName evidence="2">Phage tail protein</fullName>
    </submittedName>
</protein>
<dbReference type="EMBL" id="JAAQTL010000001">
    <property type="protein sequence ID" value="NID15384.1"/>
    <property type="molecule type" value="Genomic_DNA"/>
</dbReference>
<dbReference type="RefSeq" id="WP_166699132.1">
    <property type="nucleotide sequence ID" value="NZ_JAAQTL010000001.1"/>
</dbReference>